<dbReference type="EMBL" id="JARKIF010000015">
    <property type="protein sequence ID" value="KAJ7622295.1"/>
    <property type="molecule type" value="Genomic_DNA"/>
</dbReference>
<keyword evidence="2" id="KW-1185">Reference proteome</keyword>
<gene>
    <name evidence="1" type="ORF">FB45DRAFT_1031964</name>
</gene>
<evidence type="ECO:0000313" key="1">
    <source>
        <dbReference type="EMBL" id="KAJ7622295.1"/>
    </source>
</evidence>
<comment type="caution">
    <text evidence="1">The sequence shown here is derived from an EMBL/GenBank/DDBJ whole genome shotgun (WGS) entry which is preliminary data.</text>
</comment>
<accession>A0AAD7BIP1</accession>
<evidence type="ECO:0000313" key="2">
    <source>
        <dbReference type="Proteomes" id="UP001221142"/>
    </source>
</evidence>
<protein>
    <submittedName>
        <fullName evidence="1">Uncharacterized protein</fullName>
    </submittedName>
</protein>
<reference evidence="1" key="1">
    <citation type="submission" date="2023-03" db="EMBL/GenBank/DDBJ databases">
        <title>Massive genome expansion in bonnet fungi (Mycena s.s.) driven by repeated elements and novel gene families across ecological guilds.</title>
        <authorList>
            <consortium name="Lawrence Berkeley National Laboratory"/>
            <person name="Harder C.B."/>
            <person name="Miyauchi S."/>
            <person name="Viragh M."/>
            <person name="Kuo A."/>
            <person name="Thoen E."/>
            <person name="Andreopoulos B."/>
            <person name="Lu D."/>
            <person name="Skrede I."/>
            <person name="Drula E."/>
            <person name="Henrissat B."/>
            <person name="Morin E."/>
            <person name="Kohler A."/>
            <person name="Barry K."/>
            <person name="LaButti K."/>
            <person name="Morin E."/>
            <person name="Salamov A."/>
            <person name="Lipzen A."/>
            <person name="Mereny Z."/>
            <person name="Hegedus B."/>
            <person name="Baldrian P."/>
            <person name="Stursova M."/>
            <person name="Weitz H."/>
            <person name="Taylor A."/>
            <person name="Grigoriev I.V."/>
            <person name="Nagy L.G."/>
            <person name="Martin F."/>
            <person name="Kauserud H."/>
        </authorList>
    </citation>
    <scope>NUCLEOTIDE SEQUENCE</scope>
    <source>
        <strain evidence="1">9284</strain>
    </source>
</reference>
<organism evidence="1 2">
    <name type="scientific">Roridomyces roridus</name>
    <dbReference type="NCBI Taxonomy" id="1738132"/>
    <lineage>
        <taxon>Eukaryota</taxon>
        <taxon>Fungi</taxon>
        <taxon>Dikarya</taxon>
        <taxon>Basidiomycota</taxon>
        <taxon>Agaricomycotina</taxon>
        <taxon>Agaricomycetes</taxon>
        <taxon>Agaricomycetidae</taxon>
        <taxon>Agaricales</taxon>
        <taxon>Marasmiineae</taxon>
        <taxon>Mycenaceae</taxon>
        <taxon>Roridomyces</taxon>
    </lineage>
</organism>
<dbReference type="Proteomes" id="UP001221142">
    <property type="component" value="Unassembled WGS sequence"/>
</dbReference>
<proteinExistence type="predicted"/>
<sequence>MQRSACKLTALVLTRCSTTEGLLPFLTACPSIEQLVLETLGWADTIAVPDFTPFFDALRVSDANPATICANLAFFALGWTFGTAGFASMEDSMFHMMRSRFLDRLRSVRLLRKSGMALWFGEHFIQQLQDDGLDIKYVAGGKGQDLIDQLVL</sequence>
<name>A0AAD7BIP1_9AGAR</name>
<dbReference type="AlphaFoldDB" id="A0AAD7BIP1"/>